<feature type="compositionally biased region" description="Low complexity" evidence="1">
    <location>
        <begin position="17"/>
        <end position="32"/>
    </location>
</feature>
<reference evidence="3" key="2">
    <citation type="submission" date="2002-11" db="EMBL/GenBank/DDBJ databases">
        <title>Oryza sativa nipponbare(GA3) genomic DNA, chromosome 6, BAC clone:OSJNBa0021H05.</title>
        <authorList>
            <person name="Sasaki T."/>
            <person name="Matsumoto T."/>
            <person name="Katayose Y."/>
        </authorList>
    </citation>
    <scope>NUCLEOTIDE SEQUENCE</scope>
</reference>
<evidence type="ECO:0000313" key="3">
    <source>
        <dbReference type="EMBL" id="BAD69264.1"/>
    </source>
</evidence>
<reference evidence="4" key="3">
    <citation type="journal article" date="2005" name="Nature">
        <title>The map-based sequence of the rice genome.</title>
        <authorList>
            <consortium name="International rice genome sequencing project (IRGSP)"/>
            <person name="Matsumoto T."/>
            <person name="Wu J."/>
            <person name="Kanamori H."/>
            <person name="Katayose Y."/>
            <person name="Fujisawa M."/>
            <person name="Namiki N."/>
            <person name="Mizuno H."/>
            <person name="Yamamoto K."/>
            <person name="Antonio B.A."/>
            <person name="Baba T."/>
            <person name="Sakata K."/>
            <person name="Nagamura Y."/>
            <person name="Aoki H."/>
            <person name="Arikawa K."/>
            <person name="Arita K."/>
            <person name="Bito T."/>
            <person name="Chiden Y."/>
            <person name="Fujitsuka N."/>
            <person name="Fukunaka R."/>
            <person name="Hamada M."/>
            <person name="Harada C."/>
            <person name="Hayashi A."/>
            <person name="Hijishita S."/>
            <person name="Honda M."/>
            <person name="Hosokawa S."/>
            <person name="Ichikawa Y."/>
            <person name="Idonuma A."/>
            <person name="Iijima M."/>
            <person name="Ikeda M."/>
            <person name="Ikeno M."/>
            <person name="Ito K."/>
            <person name="Ito S."/>
            <person name="Ito T."/>
            <person name="Ito Y."/>
            <person name="Ito Y."/>
            <person name="Iwabuchi A."/>
            <person name="Kamiya K."/>
            <person name="Karasawa W."/>
            <person name="Kurita K."/>
            <person name="Katagiri S."/>
            <person name="Kikuta A."/>
            <person name="Kobayashi H."/>
            <person name="Kobayashi N."/>
            <person name="Machita K."/>
            <person name="Maehara T."/>
            <person name="Masukawa M."/>
            <person name="Mizubayashi T."/>
            <person name="Mukai Y."/>
            <person name="Nagasaki H."/>
            <person name="Nagata Y."/>
            <person name="Naito S."/>
            <person name="Nakashima M."/>
            <person name="Nakama Y."/>
            <person name="Nakamichi Y."/>
            <person name="Nakamura M."/>
            <person name="Meguro A."/>
            <person name="Negishi M."/>
            <person name="Ohta I."/>
            <person name="Ohta T."/>
            <person name="Okamoto M."/>
            <person name="Ono N."/>
            <person name="Saji S."/>
            <person name="Sakaguchi M."/>
            <person name="Sakai K."/>
            <person name="Shibata M."/>
            <person name="Shimokawa T."/>
            <person name="Song J."/>
            <person name="Takazaki Y."/>
            <person name="Terasawa K."/>
            <person name="Tsugane M."/>
            <person name="Tsuji K."/>
            <person name="Ueda S."/>
            <person name="Waki K."/>
            <person name="Yamagata H."/>
            <person name="Yamamoto M."/>
            <person name="Yamamoto S."/>
            <person name="Yamane H."/>
            <person name="Yoshiki S."/>
            <person name="Yoshihara R."/>
            <person name="Yukawa K."/>
            <person name="Zhong H."/>
            <person name="Yano M."/>
            <person name="Yuan Q."/>
            <person name="Ouyang S."/>
            <person name="Liu J."/>
            <person name="Jones K.M."/>
            <person name="Gansberger K."/>
            <person name="Moffat K."/>
            <person name="Hill J."/>
            <person name="Bera J."/>
            <person name="Fadrosh D."/>
            <person name="Jin S."/>
            <person name="Johri S."/>
            <person name="Kim M."/>
            <person name="Overton L."/>
            <person name="Reardon M."/>
            <person name="Tsitrin T."/>
            <person name="Vuong H."/>
            <person name="Weaver B."/>
            <person name="Ciecko A."/>
            <person name="Tallon L."/>
            <person name="Jackson J."/>
            <person name="Pai G."/>
            <person name="Aken S.V."/>
            <person name="Utterback T."/>
            <person name="Reidmuller S."/>
            <person name="Feldblyum T."/>
            <person name="Hsiao J."/>
            <person name="Zismann V."/>
            <person name="Iobst S."/>
            <person name="de Vazeille A.R."/>
            <person name="Buell C.R."/>
            <person name="Ying K."/>
            <person name="Li Y."/>
            <person name="Lu T."/>
            <person name="Huang Y."/>
            <person name="Zhao Q."/>
            <person name="Feng Q."/>
            <person name="Zhang L."/>
            <person name="Zhu J."/>
            <person name="Weng Q."/>
            <person name="Mu J."/>
            <person name="Lu Y."/>
            <person name="Fan D."/>
            <person name="Liu Y."/>
            <person name="Guan J."/>
            <person name="Zhang Y."/>
            <person name="Yu S."/>
            <person name="Liu X."/>
            <person name="Zhang Y."/>
            <person name="Hong G."/>
            <person name="Han B."/>
            <person name="Choisne N."/>
            <person name="Demange N."/>
            <person name="Orjeda G."/>
            <person name="Samain S."/>
            <person name="Cattolico L."/>
            <person name="Pelletier E."/>
            <person name="Couloux A."/>
            <person name="Segurens B."/>
            <person name="Wincker P."/>
            <person name="D'Hont A."/>
            <person name="Scarpelli C."/>
            <person name="Weissenbach J."/>
            <person name="Salanoubat M."/>
            <person name="Quetier F."/>
            <person name="Yu Y."/>
            <person name="Kim H.R."/>
            <person name="Rambo T."/>
            <person name="Currie J."/>
            <person name="Collura K."/>
            <person name="Luo M."/>
            <person name="Yang T."/>
            <person name="Ammiraju J.S.S."/>
            <person name="Engler F."/>
            <person name="Soderlund C."/>
            <person name="Wing R.A."/>
            <person name="Palmer L.E."/>
            <person name="de la Bastide M."/>
            <person name="Spiegel L."/>
            <person name="Nascimento L."/>
            <person name="Zutavern T."/>
            <person name="O'Shaughnessy A."/>
            <person name="Dike S."/>
            <person name="Dedhia N."/>
            <person name="Preston R."/>
            <person name="Balija V."/>
            <person name="McCombie W.R."/>
            <person name="Chow T."/>
            <person name="Chen H."/>
            <person name="Chung M."/>
            <person name="Chen C."/>
            <person name="Shaw J."/>
            <person name="Wu H."/>
            <person name="Hsiao K."/>
            <person name="Chao Y."/>
            <person name="Chu M."/>
            <person name="Cheng C."/>
            <person name="Hour A."/>
            <person name="Lee P."/>
            <person name="Lin S."/>
            <person name="Lin Y."/>
            <person name="Liou J."/>
            <person name="Liu S."/>
            <person name="Hsing Y."/>
            <person name="Raghuvanshi S."/>
            <person name="Mohanty A."/>
            <person name="Bharti A.K."/>
            <person name="Gaur A."/>
            <person name="Gupta V."/>
            <person name="Kumar D."/>
            <person name="Ravi V."/>
            <person name="Vij S."/>
            <person name="Kapur A."/>
            <person name="Khurana P."/>
            <person name="Khurana P."/>
            <person name="Khurana J.P."/>
            <person name="Tyagi A.K."/>
            <person name="Gaikwad K."/>
            <person name="Singh A."/>
            <person name="Dalal V."/>
            <person name="Srivastava S."/>
            <person name="Dixit A."/>
            <person name="Pal A.K."/>
            <person name="Ghazi I.A."/>
            <person name="Yadav M."/>
            <person name="Pandit A."/>
            <person name="Bhargava A."/>
            <person name="Sureshbabu K."/>
            <person name="Batra K."/>
            <person name="Sharma T.R."/>
            <person name="Mohapatra T."/>
            <person name="Singh N.K."/>
            <person name="Messing J."/>
            <person name="Nelson A.B."/>
            <person name="Fuks G."/>
            <person name="Kavchok S."/>
            <person name="Keizer G."/>
            <person name="Linton E."/>
            <person name="Llaca V."/>
            <person name="Song R."/>
            <person name="Tanyolac B."/>
            <person name="Young S."/>
            <person name="Ho-Il K."/>
            <person name="Hahn J.H."/>
            <person name="Sangsakoo G."/>
            <person name="Vanavichit A."/>
            <person name="de Mattos Luiz.A.T."/>
            <person name="Zimmer P.D."/>
            <person name="Malone G."/>
            <person name="Dellagostin O."/>
            <person name="de Oliveira A.C."/>
            <person name="Bevan M."/>
            <person name="Bancroft I."/>
            <person name="Minx P."/>
            <person name="Cordum H."/>
            <person name="Wilson R."/>
            <person name="Cheng Z."/>
            <person name="Jin W."/>
            <person name="Jiang J."/>
            <person name="Leong S.A."/>
            <person name="Iwama H."/>
            <person name="Gojobori T."/>
            <person name="Itoh T."/>
            <person name="Niimura Y."/>
            <person name="Fujii Y."/>
            <person name="Habara T."/>
            <person name="Sakai H."/>
            <person name="Sato Y."/>
            <person name="Wilson G."/>
            <person name="Kumar K."/>
            <person name="McCouch S."/>
            <person name="Juretic N."/>
            <person name="Hoen D."/>
            <person name="Wright S."/>
            <person name="Bruskiewich R."/>
            <person name="Bureau T."/>
            <person name="Miyao A."/>
            <person name="Hirochika H."/>
            <person name="Nishikawa T."/>
            <person name="Kadowaki K."/>
            <person name="Sugiura M."/>
            <person name="Burr B."/>
            <person name="Sasaki T."/>
        </authorList>
    </citation>
    <scope>NUCLEOTIDE SEQUENCE [LARGE SCALE GENOMIC DNA]</scope>
    <source>
        <strain evidence="4">cv. Nipponbare</strain>
    </source>
</reference>
<dbReference type="AlphaFoldDB" id="Q5VMR1"/>
<reference evidence="4" key="4">
    <citation type="journal article" date="2008" name="Nucleic Acids Res.">
        <title>The rice annotation project database (RAP-DB): 2008 update.</title>
        <authorList>
            <consortium name="The rice annotation project (RAP)"/>
        </authorList>
    </citation>
    <scope>GENOME REANNOTATION</scope>
    <source>
        <strain evidence="4">cv. Nipponbare</strain>
    </source>
</reference>
<gene>
    <name evidence="3" type="ORF">OSJNBa0021H05.38</name>
    <name evidence="2" type="ORF">P0491D10.8</name>
</gene>
<proteinExistence type="predicted"/>
<evidence type="ECO:0000313" key="2">
    <source>
        <dbReference type="EMBL" id="BAD69012.1"/>
    </source>
</evidence>
<accession>Q5VMR1</accession>
<evidence type="ECO:0000313" key="4">
    <source>
        <dbReference type="Proteomes" id="UP000000763"/>
    </source>
</evidence>
<name>Q5VMR1_ORYSJ</name>
<dbReference type="EMBL" id="AP004791">
    <property type="protein sequence ID" value="BAD69012.1"/>
    <property type="molecule type" value="Genomic_DNA"/>
</dbReference>
<organism evidence="3 4">
    <name type="scientific">Oryza sativa subsp. japonica</name>
    <name type="common">Rice</name>
    <dbReference type="NCBI Taxonomy" id="39947"/>
    <lineage>
        <taxon>Eukaryota</taxon>
        <taxon>Viridiplantae</taxon>
        <taxon>Streptophyta</taxon>
        <taxon>Embryophyta</taxon>
        <taxon>Tracheophyta</taxon>
        <taxon>Spermatophyta</taxon>
        <taxon>Magnoliopsida</taxon>
        <taxon>Liliopsida</taxon>
        <taxon>Poales</taxon>
        <taxon>Poaceae</taxon>
        <taxon>BOP clade</taxon>
        <taxon>Oryzoideae</taxon>
        <taxon>Oryzeae</taxon>
        <taxon>Oryzinae</taxon>
        <taxon>Oryza</taxon>
        <taxon>Oryza sativa</taxon>
    </lineage>
</organism>
<sequence length="166" mass="16851">MVHRPRPSQAAPPSLPGTPTGGPHLSDPSPSSSRRRRAHASAFSGPRSPPHRAVAAVGFARLSSTPAAPSPSSFVAGIRIPSRSGHPESRPPVAVVLPWLAVARRRPLVVALAPPPFGAAFAPPPPPSVAVAGNARARAVAVAVAAWPALSRAGSPPPVRSTPRAI</sequence>
<dbReference type="Proteomes" id="UP000000763">
    <property type="component" value="Chromosome 6"/>
</dbReference>
<feature type="region of interest" description="Disordered" evidence="1">
    <location>
        <begin position="1"/>
        <end position="51"/>
    </location>
</feature>
<dbReference type="EMBL" id="AP006050">
    <property type="protein sequence ID" value="BAD69264.1"/>
    <property type="molecule type" value="Genomic_DNA"/>
</dbReference>
<evidence type="ECO:0000256" key="1">
    <source>
        <dbReference type="SAM" id="MobiDB-lite"/>
    </source>
</evidence>
<protein>
    <submittedName>
        <fullName evidence="3">Uncharacterized protein</fullName>
    </submittedName>
</protein>
<reference evidence="2" key="1">
    <citation type="submission" date="2002-02" db="EMBL/GenBank/DDBJ databases">
        <title>Oryza sativa nipponbare(GA3) genomic DNA, chromosome 6, PAC clone:P0491D10.</title>
        <authorList>
            <person name="Sasaki T."/>
            <person name="Matsumoto T."/>
            <person name="Yamamoto K."/>
        </authorList>
    </citation>
    <scope>NUCLEOTIDE SEQUENCE</scope>
</reference>